<name>A0AAJ0F4P0_9PEZI</name>
<keyword evidence="3" id="KW-0418">Kinase</keyword>
<dbReference type="AlphaFoldDB" id="A0AAJ0F4P0"/>
<organism evidence="3 4">
    <name type="scientific">Colletotrichum godetiae</name>
    <dbReference type="NCBI Taxonomy" id="1209918"/>
    <lineage>
        <taxon>Eukaryota</taxon>
        <taxon>Fungi</taxon>
        <taxon>Dikarya</taxon>
        <taxon>Ascomycota</taxon>
        <taxon>Pezizomycotina</taxon>
        <taxon>Sordariomycetes</taxon>
        <taxon>Hypocreomycetidae</taxon>
        <taxon>Glomerellales</taxon>
        <taxon>Glomerellaceae</taxon>
        <taxon>Colletotrichum</taxon>
        <taxon>Colletotrichum acutatum species complex</taxon>
    </lineage>
</organism>
<dbReference type="EMBL" id="JAHMHR010000002">
    <property type="protein sequence ID" value="KAK1700650.1"/>
    <property type="molecule type" value="Genomic_DNA"/>
</dbReference>
<protein>
    <submittedName>
        <fullName evidence="3">Kinase-like domain-containing protein</fullName>
    </submittedName>
</protein>
<dbReference type="Gene3D" id="1.10.510.10">
    <property type="entry name" value="Transferase(Phosphotransferase) domain 1"/>
    <property type="match status" value="2"/>
</dbReference>
<proteinExistence type="predicted"/>
<comment type="caution">
    <text evidence="3">The sequence shown here is derived from an EMBL/GenBank/DDBJ whole genome shotgun (WGS) entry which is preliminary data.</text>
</comment>
<dbReference type="InterPro" id="IPR000719">
    <property type="entry name" value="Prot_kinase_dom"/>
</dbReference>
<dbReference type="PROSITE" id="PS50011">
    <property type="entry name" value="PROTEIN_KINASE_DOM"/>
    <property type="match status" value="1"/>
</dbReference>
<gene>
    <name evidence="3" type="ORF">BDP55DRAFT_138908</name>
</gene>
<evidence type="ECO:0000313" key="3">
    <source>
        <dbReference type="EMBL" id="KAK1700650.1"/>
    </source>
</evidence>
<keyword evidence="3" id="KW-0808">Transferase</keyword>
<dbReference type="SMART" id="SM00220">
    <property type="entry name" value="S_TKc"/>
    <property type="match status" value="1"/>
</dbReference>
<feature type="region of interest" description="Disordered" evidence="1">
    <location>
        <begin position="1"/>
        <end position="51"/>
    </location>
</feature>
<feature type="region of interest" description="Disordered" evidence="1">
    <location>
        <begin position="122"/>
        <end position="141"/>
    </location>
</feature>
<accession>A0AAJ0F4P0</accession>
<dbReference type="PANTHER" id="PTHR24359">
    <property type="entry name" value="SERINE/THREONINE-PROTEIN KINASE SBK1"/>
    <property type="match status" value="1"/>
</dbReference>
<keyword evidence="4" id="KW-1185">Reference proteome</keyword>
<dbReference type="Pfam" id="PF00069">
    <property type="entry name" value="Pkinase"/>
    <property type="match status" value="1"/>
</dbReference>
<dbReference type="GeneID" id="85450073"/>
<dbReference type="GO" id="GO:0005524">
    <property type="term" value="F:ATP binding"/>
    <property type="evidence" value="ECO:0007669"/>
    <property type="project" value="InterPro"/>
</dbReference>
<dbReference type="PANTHER" id="PTHR24359:SF1">
    <property type="entry name" value="INHIBITOR OF NUCLEAR FACTOR KAPPA-B KINASE EPSILON SUBUNIT HOMOLOG 1-RELATED"/>
    <property type="match status" value="1"/>
</dbReference>
<dbReference type="InterPro" id="IPR011009">
    <property type="entry name" value="Kinase-like_dom_sf"/>
</dbReference>
<dbReference type="SUPFAM" id="SSF56112">
    <property type="entry name" value="Protein kinase-like (PK-like)"/>
    <property type="match status" value="1"/>
</dbReference>
<dbReference type="GO" id="GO:0004674">
    <property type="term" value="F:protein serine/threonine kinase activity"/>
    <property type="evidence" value="ECO:0007669"/>
    <property type="project" value="TreeGrafter"/>
</dbReference>
<evidence type="ECO:0000313" key="4">
    <source>
        <dbReference type="Proteomes" id="UP001224890"/>
    </source>
</evidence>
<evidence type="ECO:0000256" key="1">
    <source>
        <dbReference type="SAM" id="MobiDB-lite"/>
    </source>
</evidence>
<evidence type="ECO:0000259" key="2">
    <source>
        <dbReference type="PROSITE" id="PS50011"/>
    </source>
</evidence>
<feature type="domain" description="Protein kinase" evidence="2">
    <location>
        <begin position="323"/>
        <end position="669"/>
    </location>
</feature>
<dbReference type="RefSeq" id="XP_060436407.1">
    <property type="nucleotide sequence ID" value="XM_060565547.1"/>
</dbReference>
<reference evidence="3" key="1">
    <citation type="submission" date="2021-06" db="EMBL/GenBank/DDBJ databases">
        <title>Comparative genomics, transcriptomics and evolutionary studies reveal genomic signatures of adaptation to plant cell wall in hemibiotrophic fungi.</title>
        <authorList>
            <consortium name="DOE Joint Genome Institute"/>
            <person name="Baroncelli R."/>
            <person name="Diaz J.F."/>
            <person name="Benocci T."/>
            <person name="Peng M."/>
            <person name="Battaglia E."/>
            <person name="Haridas S."/>
            <person name="Andreopoulos W."/>
            <person name="Labutti K."/>
            <person name="Pangilinan J."/>
            <person name="Floch G.L."/>
            <person name="Makela M.R."/>
            <person name="Henrissat B."/>
            <person name="Grigoriev I.V."/>
            <person name="Crouch J.A."/>
            <person name="De Vries R.P."/>
            <person name="Sukno S.A."/>
            <person name="Thon M.R."/>
        </authorList>
    </citation>
    <scope>NUCLEOTIDE SEQUENCE</scope>
    <source>
        <strain evidence="3">CBS 193.32</strain>
    </source>
</reference>
<dbReference type="Proteomes" id="UP001224890">
    <property type="component" value="Unassembled WGS sequence"/>
</dbReference>
<sequence length="728" mass="82898">MEFSKGANIDEELSRLGIPEPPKLDRSDAGTARQNNGPTGADSVQGVPPQPWSWRFNGADFKITETCLDEAPRGFRHVSGRIQNPSSFDGCSSDAGASSCSFISIVPVRDMGHSAHIEWESYSNQNESGTSPSKSLSSQPQATTDAYVDVQSVSNAIFAASQTSALEDRSFLPLDALRQLVTPSVVRRLMGHAFVDTEPVILNSWATDISGEQNPMTAGYQPKRRKLFAILILMEQVQLIKDFIENGIDDRILPLKIKREADQEPVIQLQTENGLILHCLDHWHSRHLSSFIQWQEIICTPFFQLAGHVVHYYELNSKTILPFKTYKLVRVGGYGSVRKVSIHPAHYNNGTVSKDQEKDSRHFAIKQLHSECQDEYEREVELFERLGAQSNEHGPDHLIQLQLTYKHGQSYYLVFPWADGNLCEFWERRTADPSNHIETVWLLEQLLGLVRALRKIHHLRTMSNSDTLPPVSDRPRMLFDDKHWGRHGDIKPENILWFQEYKECHRDFLVISDFGLTRFNSADSRSKVAHDSVMGFSGSYRPPDIDLKGNISQRYDIWSLGCVFLEFVSWFLVGNFRTRKEFSDTRIEEDRIHTGSILGEDQFFNLNSCQNTTCPTADVKASVLRWIDVLHKQDNCAEPLHELLDLVQFTMLVPDSKERWVCSRIQPVIKDLLQRSKNNAYYATMGTSGVSDPSKFPPQSPASPFVRRGLRHSYLLANVTYREVKAQF</sequence>